<dbReference type="Pfam" id="PF13376">
    <property type="entry name" value="OmdA"/>
    <property type="match status" value="1"/>
</dbReference>
<dbReference type="EMBL" id="JADIKF010000040">
    <property type="protein sequence ID" value="MBM7131923.1"/>
    <property type="molecule type" value="Genomic_DNA"/>
</dbReference>
<dbReference type="InterPro" id="IPR014922">
    <property type="entry name" value="YdhG-like"/>
</dbReference>
<evidence type="ECO:0000259" key="1">
    <source>
        <dbReference type="Pfam" id="PF08818"/>
    </source>
</evidence>
<name>A0ABS2KM11_9GAMM</name>
<feature type="domain" description="YdhG-like" evidence="1">
    <location>
        <begin position="21"/>
        <end position="109"/>
    </location>
</feature>
<dbReference type="Pfam" id="PF08818">
    <property type="entry name" value="DUF1801"/>
    <property type="match status" value="1"/>
</dbReference>
<gene>
    <name evidence="2" type="ORF">ISS99_20545</name>
</gene>
<accession>A0ABS2KM11</accession>
<evidence type="ECO:0000313" key="3">
    <source>
        <dbReference type="Proteomes" id="UP001430193"/>
    </source>
</evidence>
<dbReference type="Proteomes" id="UP001430193">
    <property type="component" value="Unassembled WGS sequence"/>
</dbReference>
<dbReference type="RefSeq" id="WP_204633469.1">
    <property type="nucleotide sequence ID" value="NZ_BSOC01000001.1"/>
</dbReference>
<protein>
    <submittedName>
        <fullName evidence="2">YdeI/OmpD-associated family protein</fullName>
    </submittedName>
</protein>
<sequence length="197" mass="21881">MASRNPAIDAYIAKSADFAHPILEHIRTVVHATCPDVEEGIKWGCPHFSYQGSLMCSMAAFKQYCSLGFWNGKEIVGDAAKEGAGEFGKILSIKDLPSKKDLAGYIRKAMALKEAGKKTARPKAPAKPAPALPADFAALLKKQLAARKHYDAFSPSAQREYIDWINEAKTDATRQKRMTTALEWLAEGKHRNWKYQQ</sequence>
<keyword evidence="3" id="KW-1185">Reference proteome</keyword>
<evidence type="ECO:0000313" key="2">
    <source>
        <dbReference type="EMBL" id="MBM7131923.1"/>
    </source>
</evidence>
<dbReference type="Gene3D" id="3.90.1150.200">
    <property type="match status" value="1"/>
</dbReference>
<organism evidence="2 3">
    <name type="scientific">Dyella mobilis</name>
    <dbReference type="NCBI Taxonomy" id="1849582"/>
    <lineage>
        <taxon>Bacteria</taxon>
        <taxon>Pseudomonadati</taxon>
        <taxon>Pseudomonadota</taxon>
        <taxon>Gammaproteobacteria</taxon>
        <taxon>Lysobacterales</taxon>
        <taxon>Rhodanobacteraceae</taxon>
        <taxon>Dyella</taxon>
    </lineage>
</organism>
<reference evidence="2" key="1">
    <citation type="submission" date="2020-10" db="EMBL/GenBank/DDBJ databases">
        <title>Phylogeny of dyella-like bacteria.</title>
        <authorList>
            <person name="Fu J."/>
        </authorList>
    </citation>
    <scope>NUCLEOTIDE SEQUENCE</scope>
    <source>
        <strain evidence="2">DHON07</strain>
    </source>
</reference>
<proteinExistence type="predicted"/>
<comment type="caution">
    <text evidence="2">The sequence shown here is derived from an EMBL/GenBank/DDBJ whole genome shotgun (WGS) entry which is preliminary data.</text>
</comment>
<dbReference type="SUPFAM" id="SSF159888">
    <property type="entry name" value="YdhG-like"/>
    <property type="match status" value="1"/>
</dbReference>